<gene>
    <name evidence="2" type="ORF">PIL02S_04382</name>
</gene>
<keyword evidence="2" id="KW-0808">Transferase</keyword>
<accession>A0A2W0C6Y0</accession>
<sequence>MPNLQRTHRMDELKKKLEQILEIMPPESKIYYIDYPVHSNCGDLLIMKGTEAFFKDYRIQVAERYSVHDFNEQTVIPKDHIIVLHGGGNFGDLYEAHQRLRENIIRKYPEHRIIILPQTIFFKEETALRKTAEVFSQHSDLHLFVRDEPSYQIATENFKGCHVSLIPDMAHQLWPIERNSSPRKERLNFYRTDIEKAAEPSHMVADQQGDFLDWPTLYNRYERKLVYWLGLGLRKGRGRRLLQKIWMNYSDYLVNKAIRCFSEYEMIHSSRLHGHILSCLMAKPNLLIDNSYGKNSGYYRIWTHQVNTATLDLSSAKKSAKIDHNYMESTVSV</sequence>
<dbReference type="EMBL" id="PRLG01000021">
    <property type="protein sequence ID" value="PYY27724.1"/>
    <property type="molecule type" value="Genomic_DNA"/>
</dbReference>
<dbReference type="OrthoDB" id="9807674at2"/>
<dbReference type="AlphaFoldDB" id="A0A2W0C6Y0"/>
<name>A0A2W0C6Y0_9BACL</name>
<evidence type="ECO:0000313" key="3">
    <source>
        <dbReference type="Proteomes" id="UP000247459"/>
    </source>
</evidence>
<organism evidence="2 3">
    <name type="scientific">Paenibacillus illinoisensis</name>
    <dbReference type="NCBI Taxonomy" id="59845"/>
    <lineage>
        <taxon>Bacteria</taxon>
        <taxon>Bacillati</taxon>
        <taxon>Bacillota</taxon>
        <taxon>Bacilli</taxon>
        <taxon>Bacillales</taxon>
        <taxon>Paenibacillaceae</taxon>
        <taxon>Paenibacillus</taxon>
    </lineage>
</organism>
<dbReference type="GO" id="GO:0016740">
    <property type="term" value="F:transferase activity"/>
    <property type="evidence" value="ECO:0007669"/>
    <property type="project" value="UniProtKB-KW"/>
</dbReference>
<reference evidence="2 3" key="1">
    <citation type="submission" date="2018-01" db="EMBL/GenBank/DDBJ databases">
        <title>Genome sequence of the PGP bacterium Paenibacillus illinoisensis E3.</title>
        <authorList>
            <person name="Rolli E."/>
            <person name="Marasco R."/>
            <person name="Bessem C."/>
            <person name="Michoud G."/>
            <person name="Gaiarsa S."/>
            <person name="Borin S."/>
            <person name="Daffonchio D."/>
        </authorList>
    </citation>
    <scope>NUCLEOTIDE SEQUENCE [LARGE SCALE GENOMIC DNA]</scope>
    <source>
        <strain evidence="2 3">E3</strain>
    </source>
</reference>
<evidence type="ECO:0000259" key="1">
    <source>
        <dbReference type="Pfam" id="PF04230"/>
    </source>
</evidence>
<dbReference type="Proteomes" id="UP000247459">
    <property type="component" value="Unassembled WGS sequence"/>
</dbReference>
<comment type="caution">
    <text evidence="2">The sequence shown here is derived from an EMBL/GenBank/DDBJ whole genome shotgun (WGS) entry which is preliminary data.</text>
</comment>
<feature type="domain" description="Polysaccharide pyruvyl transferase" evidence="1">
    <location>
        <begin position="40"/>
        <end position="292"/>
    </location>
</feature>
<protein>
    <submittedName>
        <fullName evidence="2">Polysaccharide pyruvyl transferase YvfF</fullName>
    </submittedName>
</protein>
<proteinExistence type="predicted"/>
<dbReference type="Pfam" id="PF04230">
    <property type="entry name" value="PS_pyruv_trans"/>
    <property type="match status" value="1"/>
</dbReference>
<dbReference type="InterPro" id="IPR007345">
    <property type="entry name" value="Polysacch_pyruvyl_Trfase"/>
</dbReference>
<evidence type="ECO:0000313" key="2">
    <source>
        <dbReference type="EMBL" id="PYY27724.1"/>
    </source>
</evidence>
<dbReference type="RefSeq" id="WP_110821412.1">
    <property type="nucleotide sequence ID" value="NZ_JAXBDC010000002.1"/>
</dbReference>